<dbReference type="Proteomes" id="UP000321393">
    <property type="component" value="Unassembled WGS sequence"/>
</dbReference>
<comment type="caution">
    <text evidence="1">The sequence shown here is derived from an EMBL/GenBank/DDBJ whole genome shotgun (WGS) entry which is preliminary data.</text>
</comment>
<organism evidence="1 2">
    <name type="scientific">Cucumis melo var. makuwa</name>
    <name type="common">Oriental melon</name>
    <dbReference type="NCBI Taxonomy" id="1194695"/>
    <lineage>
        <taxon>Eukaryota</taxon>
        <taxon>Viridiplantae</taxon>
        <taxon>Streptophyta</taxon>
        <taxon>Embryophyta</taxon>
        <taxon>Tracheophyta</taxon>
        <taxon>Spermatophyta</taxon>
        <taxon>Magnoliopsida</taxon>
        <taxon>eudicotyledons</taxon>
        <taxon>Gunneridae</taxon>
        <taxon>Pentapetalae</taxon>
        <taxon>rosids</taxon>
        <taxon>fabids</taxon>
        <taxon>Cucurbitales</taxon>
        <taxon>Cucurbitaceae</taxon>
        <taxon>Benincaseae</taxon>
        <taxon>Cucumis</taxon>
    </lineage>
</organism>
<sequence>MSRDITKMMSTSSNVLFGTCALILLGLHFETYHIDARSFSVFGEGNYVIENQLTDHVIEHPKRHIRFSWPKPKRVPDLAPPFSLGILTKDILTPPSENELGDNIVKHPKSHIRFSWVWPKPKRVPDLAPPFSLGILNNHLRNPPSENELGHSITKHPKNHIRFSWPKPKRVPDLAPPFSLGILLKDVRTPPFGSSQRTLDNPSPPPHAVPIILHKKSKIKFGILPKGVRVPPSGPSVRT</sequence>
<dbReference type="EMBL" id="SSTE01018788">
    <property type="protein sequence ID" value="KAA0037987.1"/>
    <property type="molecule type" value="Genomic_DNA"/>
</dbReference>
<dbReference type="OrthoDB" id="1750009at2759"/>
<gene>
    <name evidence="1" type="ORF">E6C27_scaffold36G001740</name>
</gene>
<evidence type="ECO:0000313" key="2">
    <source>
        <dbReference type="Proteomes" id="UP000321393"/>
    </source>
</evidence>
<evidence type="ECO:0000313" key="1">
    <source>
        <dbReference type="EMBL" id="KAA0037987.1"/>
    </source>
</evidence>
<reference evidence="1 2" key="1">
    <citation type="submission" date="2019-08" db="EMBL/GenBank/DDBJ databases">
        <title>Draft genome sequences of two oriental melons (Cucumis melo L. var makuwa).</title>
        <authorList>
            <person name="Kwon S.-Y."/>
        </authorList>
    </citation>
    <scope>NUCLEOTIDE SEQUENCE [LARGE SCALE GENOMIC DNA]</scope>
    <source>
        <strain evidence="2">cv. SW 3</strain>
        <tissue evidence="1">Leaf</tissue>
    </source>
</reference>
<accession>A0A5A7T8R0</accession>
<dbReference type="AlphaFoldDB" id="A0A5A7T8R0"/>
<protein>
    <submittedName>
        <fullName evidence="1">Uncharacterized protein</fullName>
    </submittedName>
</protein>
<proteinExistence type="predicted"/>
<name>A0A5A7T8R0_CUCMM</name>